<dbReference type="InterPro" id="IPR007632">
    <property type="entry name" value="Anoctamin"/>
</dbReference>
<dbReference type="InterPro" id="IPR032394">
    <property type="entry name" value="Anoct_dimer"/>
</dbReference>
<feature type="transmembrane region" description="Helical" evidence="8">
    <location>
        <begin position="426"/>
        <end position="451"/>
    </location>
</feature>
<evidence type="ECO:0000256" key="5">
    <source>
        <dbReference type="ARBA" id="ARBA00022989"/>
    </source>
</evidence>
<feature type="transmembrane region" description="Helical" evidence="8">
    <location>
        <begin position="520"/>
        <end position="538"/>
    </location>
</feature>
<evidence type="ECO:0000256" key="1">
    <source>
        <dbReference type="ARBA" id="ARBA00004651"/>
    </source>
</evidence>
<feature type="transmembrane region" description="Helical" evidence="8">
    <location>
        <begin position="262"/>
        <end position="289"/>
    </location>
</feature>
<feature type="transmembrane region" description="Helical" evidence="8">
    <location>
        <begin position="334"/>
        <end position="356"/>
    </location>
</feature>
<dbReference type="GO" id="GO:0046983">
    <property type="term" value="F:protein dimerization activity"/>
    <property type="evidence" value="ECO:0007669"/>
    <property type="project" value="InterPro"/>
</dbReference>
<evidence type="ECO:0000256" key="4">
    <source>
        <dbReference type="ARBA" id="ARBA00022692"/>
    </source>
</evidence>
<protein>
    <recommendedName>
        <fullName evidence="8">Anoctamin</fullName>
    </recommendedName>
</protein>
<keyword evidence="7" id="KW-0325">Glycoprotein</keyword>
<evidence type="ECO:0000313" key="11">
    <source>
        <dbReference type="EMBL" id="JAG81216.1"/>
    </source>
</evidence>
<evidence type="ECO:0000259" key="10">
    <source>
        <dbReference type="Pfam" id="PF16178"/>
    </source>
</evidence>
<evidence type="ECO:0000256" key="2">
    <source>
        <dbReference type="ARBA" id="ARBA00009671"/>
    </source>
</evidence>
<feature type="transmembrane region" description="Helical" evidence="8">
    <location>
        <begin position="582"/>
        <end position="601"/>
    </location>
</feature>
<evidence type="ECO:0000256" key="6">
    <source>
        <dbReference type="ARBA" id="ARBA00023136"/>
    </source>
</evidence>
<keyword evidence="6 8" id="KW-0472">Membrane</keyword>
<dbReference type="Pfam" id="PF04547">
    <property type="entry name" value="Anoctamin"/>
    <property type="match status" value="1"/>
</dbReference>
<dbReference type="AlphaFoldDB" id="A0A0C9R553"/>
<organism evidence="11">
    <name type="scientific">Fopius arisanus</name>
    <dbReference type="NCBI Taxonomy" id="64838"/>
    <lineage>
        <taxon>Eukaryota</taxon>
        <taxon>Metazoa</taxon>
        <taxon>Ecdysozoa</taxon>
        <taxon>Arthropoda</taxon>
        <taxon>Hexapoda</taxon>
        <taxon>Insecta</taxon>
        <taxon>Pterygota</taxon>
        <taxon>Neoptera</taxon>
        <taxon>Endopterygota</taxon>
        <taxon>Hymenoptera</taxon>
        <taxon>Apocrita</taxon>
        <taxon>Ichneumonoidea</taxon>
        <taxon>Braconidae</taxon>
        <taxon>Opiinae</taxon>
        <taxon>Fopius</taxon>
    </lineage>
</organism>
<dbReference type="GO" id="GO:0005254">
    <property type="term" value="F:chloride channel activity"/>
    <property type="evidence" value="ECO:0007669"/>
    <property type="project" value="TreeGrafter"/>
</dbReference>
<keyword evidence="3" id="KW-1003">Cell membrane</keyword>
<accession>A0A0C9R553</accession>
<reference evidence="11" key="1">
    <citation type="submission" date="2015-01" db="EMBL/GenBank/DDBJ databases">
        <title>Transcriptome Assembly of Fopius arisanus.</title>
        <authorList>
            <person name="Geib S."/>
        </authorList>
    </citation>
    <scope>NUCLEOTIDE SEQUENCE</scope>
</reference>
<proteinExistence type="inferred from homology"/>
<dbReference type="PANTHER" id="PTHR12308:SF83">
    <property type="entry name" value="ANOCTAMIN"/>
    <property type="match status" value="1"/>
</dbReference>
<keyword evidence="5 8" id="KW-1133">Transmembrane helix</keyword>
<comment type="similarity">
    <text evidence="2 8">Belongs to the anoctamin family.</text>
</comment>
<dbReference type="EMBL" id="GBYB01011449">
    <property type="protein sequence ID" value="JAG81216.1"/>
    <property type="molecule type" value="Transcribed_RNA"/>
</dbReference>
<dbReference type="GO" id="GO:0005886">
    <property type="term" value="C:plasma membrane"/>
    <property type="evidence" value="ECO:0007669"/>
    <property type="project" value="UniProtKB-SubCell"/>
</dbReference>
<dbReference type="Pfam" id="PF16178">
    <property type="entry name" value="Anoct_dimer"/>
    <property type="match status" value="1"/>
</dbReference>
<keyword evidence="4 8" id="KW-0812">Transmembrane</keyword>
<gene>
    <name evidence="11" type="primary">Ano5_0</name>
    <name evidence="11" type="ORF">g.17293</name>
</gene>
<feature type="domain" description="Anoctamin dimerisation" evidence="10">
    <location>
        <begin position="49"/>
        <end position="248"/>
    </location>
</feature>
<evidence type="ECO:0000256" key="7">
    <source>
        <dbReference type="ARBA" id="ARBA00023180"/>
    </source>
</evidence>
<dbReference type="InterPro" id="IPR049452">
    <property type="entry name" value="Anoctamin_TM"/>
</dbReference>
<feature type="transmembrane region" description="Helical" evidence="8">
    <location>
        <begin position="794"/>
        <end position="817"/>
    </location>
</feature>
<dbReference type="PANTHER" id="PTHR12308">
    <property type="entry name" value="ANOCTAMIN"/>
    <property type="match status" value="1"/>
</dbReference>
<evidence type="ECO:0000259" key="9">
    <source>
        <dbReference type="Pfam" id="PF04547"/>
    </source>
</evidence>
<comment type="subcellular location">
    <subcellularLocation>
        <location evidence="1">Cell membrane</location>
        <topology evidence="1">Multi-pass membrane protein</topology>
    </subcellularLocation>
    <subcellularLocation>
        <location evidence="8">Membrane</location>
        <topology evidence="8">Multi-pass membrane protein</topology>
    </subcellularLocation>
</comment>
<sequence>MDLSVNTSMEEGRGVYNGRWDATEHMISSEQQNLPFPMYSMKDSESESQRQQIDFVLAYMDNGNLTHALRREEFEKELRDQGLELEYEQNRQLVFIKIHAPKEVLCRFCEIMKLKMPIKALSNEELQVSGNDIFEDAKSWFISLFKCAQLDPSKFPKREAVLLAEFSRDKDYLFDLADDNFFLPNVRAMIVDFILERQSEGIQRLVVNGVYSAAYPLHDGTYKQAGTTRALLYNEWASTRKWVKLQPLDTIQEYFGVNVALYFAWLGFYTYMLIPASIAGLLCFFYGLITLNSNEIGKDACSPWADTIIMCPQCDRNCDYWRLNTTCILTKMTLLFDTPATVVFAVFMSFWSVLYLELWRRKSEQLSYHWGLVGWDQGAEHPRPQYLSMIQKAGLLNFKIKNKLNPVTRETEPHVSFWSVRVPATMLSFSVVILLVLVAVAAVFAVVLYRMSMITSNSLFGKEMDSNQYKTFALPSVAAAINLACILVLNYFYDWLAVYLTEMEMLRTQPEFDDSLTLKVYVFQFVNYYASIFYVAFLKGKFPGYPKKYNRILGFRQEECAPGGCLMELSIQLAIIMVGKQAVATALEMILPILFKWWALFRIHTGLKQKDPIPSRSQWIRDFKLLDWSPRGLYDEYLEMVIQFGFITIFVVAFPLAPLFALANNVLEMRLDATKFLRHYRRPVPRRAKDIGIWKQILDALARISVTTNAFIIAFSSNLIPRLVYMKAVSPDNSDVGFLNHSLAYFNTRDFQENTAPLYSTFGNISECRYPEYRNPPDHPELPYKRPSVYWRILAARLIFVVVFQSVVGLFTMSVQWCLSGVPRKLRDRIKREAYLTEEIIIKREAERARERARLFANASRFANNVGDHLRRRTTNESTTINEEKKFCLMRFSFISRQMLHNEIFLLQNNEELNF</sequence>
<feature type="transmembrane region" description="Helical" evidence="8">
    <location>
        <begin position="472"/>
        <end position="493"/>
    </location>
</feature>
<evidence type="ECO:0000256" key="3">
    <source>
        <dbReference type="ARBA" id="ARBA00022475"/>
    </source>
</evidence>
<evidence type="ECO:0000256" key="8">
    <source>
        <dbReference type="RuleBase" id="RU280814"/>
    </source>
</evidence>
<name>A0A0C9R553_9HYME</name>
<feature type="transmembrane region" description="Helical" evidence="8">
    <location>
        <begin position="640"/>
        <end position="662"/>
    </location>
</feature>
<feature type="domain" description="Anoctamin transmembrane" evidence="9">
    <location>
        <begin position="251"/>
        <end position="833"/>
    </location>
</feature>